<comment type="subcellular location">
    <subcellularLocation>
        <location evidence="1">Secreted</location>
    </subcellularLocation>
</comment>
<dbReference type="InterPro" id="IPR001343">
    <property type="entry name" value="Hemolysn_Ca-bd"/>
</dbReference>
<dbReference type="PANTHER" id="PTHR38340:SF1">
    <property type="entry name" value="S-LAYER PROTEIN"/>
    <property type="match status" value="1"/>
</dbReference>
<evidence type="ECO:0000256" key="3">
    <source>
        <dbReference type="SAM" id="MobiDB-lite"/>
    </source>
</evidence>
<dbReference type="SUPFAM" id="SSF51120">
    <property type="entry name" value="beta-Roll"/>
    <property type="match status" value="2"/>
</dbReference>
<dbReference type="PRINTS" id="PR00313">
    <property type="entry name" value="CABNDNGRPT"/>
</dbReference>
<feature type="compositionally biased region" description="Basic and acidic residues" evidence="3">
    <location>
        <begin position="871"/>
        <end position="882"/>
    </location>
</feature>
<dbReference type="Proteomes" id="UP001560019">
    <property type="component" value="Unassembled WGS sequence"/>
</dbReference>
<accession>A0ABV3XY21</accession>
<keyword evidence="5" id="KW-1185">Reference proteome</keyword>
<feature type="region of interest" description="Disordered" evidence="3">
    <location>
        <begin position="676"/>
        <end position="746"/>
    </location>
</feature>
<evidence type="ECO:0000313" key="5">
    <source>
        <dbReference type="Proteomes" id="UP001560019"/>
    </source>
</evidence>
<name>A0ABV3XY21_9RHOB</name>
<feature type="region of interest" description="Disordered" evidence="3">
    <location>
        <begin position="866"/>
        <end position="890"/>
    </location>
</feature>
<evidence type="ECO:0000256" key="1">
    <source>
        <dbReference type="ARBA" id="ARBA00004613"/>
    </source>
</evidence>
<organism evidence="4 5">
    <name type="scientific">Rhodovulum iodosum</name>
    <dbReference type="NCBI Taxonomy" id="68291"/>
    <lineage>
        <taxon>Bacteria</taxon>
        <taxon>Pseudomonadati</taxon>
        <taxon>Pseudomonadota</taxon>
        <taxon>Alphaproteobacteria</taxon>
        <taxon>Rhodobacterales</taxon>
        <taxon>Paracoccaceae</taxon>
        <taxon>Rhodovulum</taxon>
    </lineage>
</organism>
<dbReference type="EMBL" id="JBEHHI010000005">
    <property type="protein sequence ID" value="MEX5730263.1"/>
    <property type="molecule type" value="Genomic_DNA"/>
</dbReference>
<proteinExistence type="predicted"/>
<evidence type="ECO:0000256" key="2">
    <source>
        <dbReference type="ARBA" id="ARBA00022525"/>
    </source>
</evidence>
<dbReference type="InterPro" id="IPR050557">
    <property type="entry name" value="RTX_toxin/Mannuronan_C5-epim"/>
</dbReference>
<protein>
    <recommendedName>
        <fullName evidence="6">Calcium-binding protein</fullName>
    </recommendedName>
</protein>
<evidence type="ECO:0000313" key="4">
    <source>
        <dbReference type="EMBL" id="MEX5730263.1"/>
    </source>
</evidence>
<feature type="compositionally biased region" description="Low complexity" evidence="3">
    <location>
        <begin position="697"/>
        <end position="708"/>
    </location>
</feature>
<reference evidence="4 5" key="1">
    <citation type="submission" date="2024-06" db="EMBL/GenBank/DDBJ databases">
        <title>Genome of Rhodovulum iodosum, a marine photoferrotroph.</title>
        <authorList>
            <person name="Bianchini G."/>
            <person name="Nikeleit V."/>
            <person name="Kappler A."/>
            <person name="Bryce C."/>
            <person name="Sanchez-Baracaldo P."/>
        </authorList>
    </citation>
    <scope>NUCLEOTIDE SEQUENCE [LARGE SCALE GENOMIC DNA]</scope>
    <source>
        <strain evidence="4 5">UT/N1</strain>
    </source>
</reference>
<dbReference type="Gene3D" id="2.150.10.10">
    <property type="entry name" value="Serralysin-like metalloprotease, C-terminal"/>
    <property type="match status" value="3"/>
</dbReference>
<dbReference type="PANTHER" id="PTHR38340">
    <property type="entry name" value="S-LAYER PROTEIN"/>
    <property type="match status" value="1"/>
</dbReference>
<dbReference type="InterPro" id="IPR011049">
    <property type="entry name" value="Serralysin-like_metalloprot_C"/>
</dbReference>
<keyword evidence="2" id="KW-0964">Secreted</keyword>
<evidence type="ECO:0008006" key="6">
    <source>
        <dbReference type="Google" id="ProtNLM"/>
    </source>
</evidence>
<sequence>MRYASTAQGRLWGRLHSVILGHVLRLITGLCLMSTLSTADAATTATGLSNPTLAFNLGTPTDYGPGMQFLNLMDLMRQWRGHEPGSFGDMKQSDLREGGYLDESGWVTEIPEGIEKVGTLWQWSGQPEFAEARKGVYVLTYEGEGRLELNGDARILSEEQGRIVFESEEGRSFALNIFETDPEGTGDYLRDIAIVAEENLDLYEAGARFNPDWLDLIEDARQIRFMDWGDTNNSHAVSWEDRSRPGGAWGDQGVPVEYMVQLANEIGTDPWFTMPHMADDDYIRQFATYVRDNLDPELTVRVEYSNEVWNWAFDQTSWLKRQALEEWGTPDIYAYHAMKATQTALIWEEVFGDAAEDRLVNVLGTHTGIPNITKRLLEARVWQENDPDGFVDPTTVFEEVAVTTYFGASIVKNQTHRAELLAAIQDPDVDAMDYLAEKLMDPDYGGSIPARQLKLERHAEFAAERGLNIVAYEGGQHVHHSFAIRTLTEEETELLTDFMSDFVRSEQMADLYEASWESWSQVSDGPYMQFGEVSGQDRWGSWGLSQSLDDDNPRLQRLNELNETSEPWWDGAEGGTHYQQGVTVQGSDEAELMVGTLQEDYLIGAGGDDTFVAGAGDDGINGGDGVDTLILSGRAEDYALAEEKGGYRLVGPDGSDRLVDVERLRFDDDVELSLAEMLDLSPPIPGDTTEEADSGGETLPPETEQTAPEPEDTETPADPVPGGADDAEDQDRTEADETAQPGPLTHVALSGDHLVFETSAVVELGHPEDATRGVRFEAVNPWSPLGDALSLRDGENDWAYVAHERGVSIAFDGVDVRGNYWSMQDNRAGPDGPQLSDDAFKTALSFGSVVTSADRLEIVGTELNDSFSGRQQDDTFHGEGGRDVMNGGAGDDALFGGAGNDLMSGGAGDDTLEGGAGNDTLTGGAGQNLFVFAAGCGRDTVTDFSAEDTLDLGDFLGPSQSVSDAVQEVSGDLVLSNGEDQITLSGLGINDIGWIYPAA</sequence>
<comment type="caution">
    <text evidence="4">The sequence shown here is derived from an EMBL/GenBank/DDBJ whole genome shotgun (WGS) entry which is preliminary data.</text>
</comment>
<dbReference type="Pfam" id="PF00353">
    <property type="entry name" value="HemolysinCabind"/>
    <property type="match status" value="3"/>
</dbReference>
<gene>
    <name evidence="4" type="ORF">Ga0609869_003616</name>
</gene>